<dbReference type="EMBL" id="JAAKFY010000004">
    <property type="protein sequence ID" value="KAF3857929.1"/>
    <property type="molecule type" value="Genomic_DNA"/>
</dbReference>
<comment type="caution">
    <text evidence="1">The sequence shown here is derived from an EMBL/GenBank/DDBJ whole genome shotgun (WGS) entry which is preliminary data.</text>
</comment>
<sequence length="475" mass="51444">MCVCPDIRLTLSCNGSLKEALRNSEQRPVGVQRAQRMFHQHTRLLFWVKGLLQRLRLFIQPVSGSGQDADPLTHITQVERRLVVTAHLGQVSGDEIEEGELVEVLGPLVAHLHDLVSQAEARLLIFDKVQRHLRVALLLQVGDDGLTHQLGVTHHDARPALPVQAVNTVSSHTGHIDGQIQGPDDAMIPTGEHNDSECVFDVVGGGVDEDSALVPGSTLHSDVLMNVAQTLQLTSHVAGVSAPHHVLDLGDLNGGQRAFLLHVEQRDAVGIAQQQRAGPGVEDLLAARHLNFLYDLILQVLYQQLGRRSFANGLTECIRSRTANLFLATQTAVRPEDLFPSGAEKKTDSVLLFYLFQLAEEAVLHVVQHVAVHSVRRTLALQLEHDHTALDVYGCRALSPPTSSEQVEVGVSPQHPEAIVVPTEGLHPGPLGHVPHPDALVLGVGQDELLARVEDGAGHVVVVTAARIQLPGLGF</sequence>
<organism evidence="1 2">
    <name type="scientific">Dissostichus mawsoni</name>
    <name type="common">Antarctic cod</name>
    <dbReference type="NCBI Taxonomy" id="36200"/>
    <lineage>
        <taxon>Eukaryota</taxon>
        <taxon>Metazoa</taxon>
        <taxon>Chordata</taxon>
        <taxon>Craniata</taxon>
        <taxon>Vertebrata</taxon>
        <taxon>Euteleostomi</taxon>
        <taxon>Actinopterygii</taxon>
        <taxon>Neopterygii</taxon>
        <taxon>Teleostei</taxon>
        <taxon>Neoteleostei</taxon>
        <taxon>Acanthomorphata</taxon>
        <taxon>Eupercaria</taxon>
        <taxon>Perciformes</taxon>
        <taxon>Notothenioidei</taxon>
        <taxon>Nototheniidae</taxon>
        <taxon>Dissostichus</taxon>
    </lineage>
</organism>
<evidence type="ECO:0000313" key="1">
    <source>
        <dbReference type="EMBL" id="KAF3857929.1"/>
    </source>
</evidence>
<name>A0A7J5ZA59_DISMA</name>
<evidence type="ECO:0000313" key="2">
    <source>
        <dbReference type="Proteomes" id="UP000518266"/>
    </source>
</evidence>
<gene>
    <name evidence="1" type="ORF">F7725_011130</name>
</gene>
<keyword evidence="2" id="KW-1185">Reference proteome</keyword>
<accession>A0A7J5ZA59</accession>
<dbReference type="Proteomes" id="UP000518266">
    <property type="component" value="Unassembled WGS sequence"/>
</dbReference>
<reference evidence="1 2" key="1">
    <citation type="submission" date="2020-03" db="EMBL/GenBank/DDBJ databases">
        <title>Dissostichus mawsoni Genome sequencing and assembly.</title>
        <authorList>
            <person name="Park H."/>
        </authorList>
    </citation>
    <scope>NUCLEOTIDE SEQUENCE [LARGE SCALE GENOMIC DNA]</scope>
    <source>
        <strain evidence="1">DM0001</strain>
        <tissue evidence="1">Muscle</tissue>
    </source>
</reference>
<dbReference type="AlphaFoldDB" id="A0A7J5ZA59"/>
<protein>
    <submittedName>
        <fullName evidence="1">Uncharacterized protein</fullName>
    </submittedName>
</protein>
<proteinExistence type="predicted"/>